<feature type="transmembrane region" description="Helical" evidence="1">
    <location>
        <begin position="12"/>
        <end position="32"/>
    </location>
</feature>
<accession>A0A853CKS6</accession>
<name>A0A853CKS6_9ACTN</name>
<sequence>MEIHGVRRTVLHALRLFGETVVVPSLLITVLLPLTNLFVALGAALGWCYLAVLVRWLRGHKMPGTMMLCVSMLSGKAALAMATGSAFVYLLQPALGSGVMALLFLGSALLGRPVTMRLARDFVHLPTHVLSRRPVRMMFIQVALLWGLGRLIDAGMSMAFLHWSVGAGLLSRGVLSPVLTVLTVAACVFWGWRAMRRAGVRFRFSPTAPATA</sequence>
<dbReference type="NCBIfam" id="NF041646">
    <property type="entry name" value="VC0807_fam"/>
    <property type="match status" value="1"/>
</dbReference>
<keyword evidence="1" id="KW-0812">Transmembrane</keyword>
<organism evidence="2 3">
    <name type="scientific">Petropleomorpha daqingensis</name>
    <dbReference type="NCBI Taxonomy" id="2026353"/>
    <lineage>
        <taxon>Bacteria</taxon>
        <taxon>Bacillati</taxon>
        <taxon>Actinomycetota</taxon>
        <taxon>Actinomycetes</taxon>
        <taxon>Geodermatophilales</taxon>
        <taxon>Geodermatophilaceae</taxon>
        <taxon>Petropleomorpha</taxon>
    </lineage>
</organism>
<gene>
    <name evidence="2" type="ORF">GGQ55_003420</name>
</gene>
<evidence type="ECO:0008006" key="4">
    <source>
        <dbReference type="Google" id="ProtNLM"/>
    </source>
</evidence>
<evidence type="ECO:0000256" key="1">
    <source>
        <dbReference type="SAM" id="Phobius"/>
    </source>
</evidence>
<dbReference type="RefSeq" id="WP_179718777.1">
    <property type="nucleotide sequence ID" value="NZ_JACBZT010000001.1"/>
</dbReference>
<keyword evidence="1" id="KW-1133">Transmembrane helix</keyword>
<reference evidence="2 3" key="1">
    <citation type="submission" date="2020-07" db="EMBL/GenBank/DDBJ databases">
        <title>Sequencing the genomes of 1000 actinobacteria strains.</title>
        <authorList>
            <person name="Klenk H.-P."/>
        </authorList>
    </citation>
    <scope>NUCLEOTIDE SEQUENCE [LARGE SCALE GENOMIC DNA]</scope>
    <source>
        <strain evidence="2 3">DSM 104001</strain>
    </source>
</reference>
<proteinExistence type="predicted"/>
<keyword evidence="3" id="KW-1185">Reference proteome</keyword>
<feature type="transmembrane region" description="Helical" evidence="1">
    <location>
        <begin position="69"/>
        <end position="89"/>
    </location>
</feature>
<dbReference type="EMBL" id="JACBZT010000001">
    <property type="protein sequence ID" value="NYJ07142.1"/>
    <property type="molecule type" value="Genomic_DNA"/>
</dbReference>
<keyword evidence="1" id="KW-0472">Membrane</keyword>
<dbReference type="Proteomes" id="UP000541969">
    <property type="component" value="Unassembled WGS sequence"/>
</dbReference>
<protein>
    <recommendedName>
        <fullName evidence="4">Intracellular septation protein A</fullName>
    </recommendedName>
</protein>
<feature type="transmembrane region" description="Helical" evidence="1">
    <location>
        <begin position="95"/>
        <end position="114"/>
    </location>
</feature>
<comment type="caution">
    <text evidence="2">The sequence shown here is derived from an EMBL/GenBank/DDBJ whole genome shotgun (WGS) entry which is preliminary data.</text>
</comment>
<dbReference type="AlphaFoldDB" id="A0A853CKS6"/>
<evidence type="ECO:0000313" key="2">
    <source>
        <dbReference type="EMBL" id="NYJ07142.1"/>
    </source>
</evidence>
<feature type="transmembrane region" description="Helical" evidence="1">
    <location>
        <begin position="172"/>
        <end position="192"/>
    </location>
</feature>
<feature type="transmembrane region" description="Helical" evidence="1">
    <location>
        <begin position="38"/>
        <end position="57"/>
    </location>
</feature>
<evidence type="ECO:0000313" key="3">
    <source>
        <dbReference type="Proteomes" id="UP000541969"/>
    </source>
</evidence>